<comment type="caution">
    <text evidence="3">The sequence shown here is derived from an EMBL/GenBank/DDBJ whole genome shotgun (WGS) entry which is preliminary data.</text>
</comment>
<keyword evidence="2" id="KW-0472">Membrane</keyword>
<keyword evidence="2" id="KW-1133">Transmembrane helix</keyword>
<accession>X6NSM7</accession>
<feature type="transmembrane region" description="Helical" evidence="2">
    <location>
        <begin position="184"/>
        <end position="205"/>
    </location>
</feature>
<evidence type="ECO:0000313" key="4">
    <source>
        <dbReference type="Proteomes" id="UP000023152"/>
    </source>
</evidence>
<dbReference type="EMBL" id="ASPP01006132">
    <property type="protein sequence ID" value="ETO29295.1"/>
    <property type="molecule type" value="Genomic_DNA"/>
</dbReference>
<name>X6NSM7_RETFI</name>
<evidence type="ECO:0000256" key="2">
    <source>
        <dbReference type="SAM" id="Phobius"/>
    </source>
</evidence>
<gene>
    <name evidence="3" type="ORF">RFI_07826</name>
</gene>
<evidence type="ECO:0000313" key="3">
    <source>
        <dbReference type="EMBL" id="ETO29295.1"/>
    </source>
</evidence>
<reference evidence="3 4" key="1">
    <citation type="journal article" date="2013" name="Curr. Biol.">
        <title>The Genome of the Foraminiferan Reticulomyxa filosa.</title>
        <authorList>
            <person name="Glockner G."/>
            <person name="Hulsmann N."/>
            <person name="Schleicher M."/>
            <person name="Noegel A.A."/>
            <person name="Eichinger L."/>
            <person name="Gallinger C."/>
            <person name="Pawlowski J."/>
            <person name="Sierra R."/>
            <person name="Euteneuer U."/>
            <person name="Pillet L."/>
            <person name="Moustafa A."/>
            <person name="Platzer M."/>
            <person name="Groth M."/>
            <person name="Szafranski K."/>
            <person name="Schliwa M."/>
        </authorList>
    </citation>
    <scope>NUCLEOTIDE SEQUENCE [LARGE SCALE GENOMIC DNA]</scope>
</reference>
<dbReference type="Proteomes" id="UP000023152">
    <property type="component" value="Unassembled WGS sequence"/>
</dbReference>
<feature type="region of interest" description="Disordered" evidence="1">
    <location>
        <begin position="1"/>
        <end position="26"/>
    </location>
</feature>
<protein>
    <submittedName>
        <fullName evidence="3">Uncharacterized protein</fullName>
    </submittedName>
</protein>
<keyword evidence="2" id="KW-0812">Transmembrane</keyword>
<proteinExistence type="predicted"/>
<evidence type="ECO:0000256" key="1">
    <source>
        <dbReference type="SAM" id="MobiDB-lite"/>
    </source>
</evidence>
<organism evidence="3 4">
    <name type="scientific">Reticulomyxa filosa</name>
    <dbReference type="NCBI Taxonomy" id="46433"/>
    <lineage>
        <taxon>Eukaryota</taxon>
        <taxon>Sar</taxon>
        <taxon>Rhizaria</taxon>
        <taxon>Retaria</taxon>
        <taxon>Foraminifera</taxon>
        <taxon>Monothalamids</taxon>
        <taxon>Reticulomyxidae</taxon>
        <taxon>Reticulomyxa</taxon>
    </lineage>
</organism>
<dbReference type="AlphaFoldDB" id="X6NSM7"/>
<feature type="transmembrane region" description="Helical" evidence="2">
    <location>
        <begin position="156"/>
        <end position="177"/>
    </location>
</feature>
<sequence>MTTIRDNETREESSGDDGQKVDVEAEKDAGIEVKVVNEKMRNSVAPDPKEKLEQQYIRELQAKTCCFCFDLKTGVLFVLHYGASGVHHFVESINCNIFCKRSIPLGIFYKFCVANNLNFFSSLKNKPQKMRHKTQFLITGSAFCGFYGGYKYHIEFVRIFLLLLVWNVISEIVSVVFAAARASFLSIIGFVLILLLDMYFLWVVWEFIQTVNTFFKKTVVFINMYIRTHIQSYVYV</sequence>
<keyword evidence="4" id="KW-1185">Reference proteome</keyword>